<dbReference type="Proteomes" id="UP000176944">
    <property type="component" value="Chromosome"/>
</dbReference>
<evidence type="ECO:0000259" key="1">
    <source>
        <dbReference type="Pfam" id="PF08242"/>
    </source>
</evidence>
<name>A0A1D9G4S2_MOOP1</name>
<dbReference type="SUPFAM" id="SSF53335">
    <property type="entry name" value="S-adenosyl-L-methionine-dependent methyltransferases"/>
    <property type="match status" value="1"/>
</dbReference>
<protein>
    <submittedName>
        <fullName evidence="2">Class I SAM-dependent methyltransferase</fullName>
    </submittedName>
</protein>
<proteinExistence type="predicted"/>
<dbReference type="GO" id="GO:0032259">
    <property type="term" value="P:methylation"/>
    <property type="evidence" value="ECO:0007669"/>
    <property type="project" value="UniProtKB-KW"/>
</dbReference>
<accession>A0A1D9G4S2</accession>
<dbReference type="CDD" id="cd02440">
    <property type="entry name" value="AdoMet_MTases"/>
    <property type="match status" value="1"/>
</dbReference>
<evidence type="ECO:0000313" key="2">
    <source>
        <dbReference type="EMBL" id="AOY82551.1"/>
    </source>
</evidence>
<dbReference type="GO" id="GO:0008168">
    <property type="term" value="F:methyltransferase activity"/>
    <property type="evidence" value="ECO:0007669"/>
    <property type="project" value="UniProtKB-KW"/>
</dbReference>
<keyword evidence="2" id="KW-0808">Transferase</keyword>
<organism evidence="2 3">
    <name type="scientific">Moorena producens (strain JHB)</name>
    <dbReference type="NCBI Taxonomy" id="1454205"/>
    <lineage>
        <taxon>Bacteria</taxon>
        <taxon>Bacillati</taxon>
        <taxon>Cyanobacteriota</taxon>
        <taxon>Cyanophyceae</taxon>
        <taxon>Coleofasciculales</taxon>
        <taxon>Coleofasciculaceae</taxon>
        <taxon>Moorena</taxon>
    </lineage>
</organism>
<dbReference type="Pfam" id="PF08242">
    <property type="entry name" value="Methyltransf_12"/>
    <property type="match status" value="1"/>
</dbReference>
<evidence type="ECO:0000313" key="3">
    <source>
        <dbReference type="Proteomes" id="UP000176944"/>
    </source>
</evidence>
<sequence length="301" mass="34742">MSNLLIKIPTELEPIVDEISNFTELPRDEVNHRVWQEALQLGWNVCQDAQNFGVTPHQYDSKMEALYKNGYGFIFETMVFWARPGRKQLIEISLERIQEYASQKGKTTGDLKILLLGDGTGNDSLYLAMNGCHVDYCDFPGSKIYDFVTKRFKHYGLLDNGINLIPTYEACLDNQYDVVISFDVLEHLTEPWIAIANIRSMLKTEGIALITDAYGDVTGRHPTHLESNRKFKGQSPFMFLKKGMVLTWYGSVFKPMEFTKVDKWSLRDYFMLWQDKKVIVEYLSGKSGLLKQFVKIFLVNK</sequence>
<dbReference type="EMBL" id="CP017708">
    <property type="protein sequence ID" value="AOY82551.1"/>
    <property type="molecule type" value="Genomic_DNA"/>
</dbReference>
<dbReference type="AlphaFoldDB" id="A0A1D9G4S2"/>
<keyword evidence="2" id="KW-0489">Methyltransferase</keyword>
<feature type="domain" description="Methyltransferase type 12" evidence="1">
    <location>
        <begin position="116"/>
        <end position="207"/>
    </location>
</feature>
<dbReference type="InterPro" id="IPR029063">
    <property type="entry name" value="SAM-dependent_MTases_sf"/>
</dbReference>
<gene>
    <name evidence="2" type="ORF">BJP36_24190</name>
</gene>
<dbReference type="InterPro" id="IPR013217">
    <property type="entry name" value="Methyltransf_12"/>
</dbReference>
<dbReference type="Gene3D" id="3.40.50.150">
    <property type="entry name" value="Vaccinia Virus protein VP39"/>
    <property type="match status" value="1"/>
</dbReference>
<reference evidence="3" key="1">
    <citation type="submission" date="2016-10" db="EMBL/GenBank/DDBJ databases">
        <title>Comparative genomics uncovers the prolific and rare metabolic potential of the cyanobacterial genus Moorea.</title>
        <authorList>
            <person name="Leao T."/>
            <person name="Castelao G."/>
            <person name="Korobeynikov A."/>
            <person name="Monroe E.A."/>
            <person name="Podell S."/>
            <person name="Glukhov E."/>
            <person name="Allen E."/>
            <person name="Gerwick W.H."/>
            <person name="Gerwick L."/>
        </authorList>
    </citation>
    <scope>NUCLEOTIDE SEQUENCE [LARGE SCALE GENOMIC DNA]</scope>
    <source>
        <strain evidence="3">JHB</strain>
    </source>
</reference>